<reference evidence="7 8" key="1">
    <citation type="submission" date="2023-01" db="EMBL/GenBank/DDBJ databases">
        <title>Analysis of 21 Apiospora genomes using comparative genomics revels a genus with tremendous synthesis potential of carbohydrate active enzymes and secondary metabolites.</title>
        <authorList>
            <person name="Sorensen T."/>
        </authorList>
    </citation>
    <scope>NUCLEOTIDE SEQUENCE [LARGE SCALE GENOMIC DNA]</scope>
    <source>
        <strain evidence="7 8">CBS 117206</strain>
    </source>
</reference>
<dbReference type="EMBL" id="JAQQWP010000012">
    <property type="protein sequence ID" value="KAK8092758.1"/>
    <property type="molecule type" value="Genomic_DNA"/>
</dbReference>
<comment type="subcellular location">
    <subcellularLocation>
        <location evidence="5">Endoplasmic reticulum membrane</location>
        <topology evidence="5">Multi-pass membrane protein</topology>
    </subcellularLocation>
    <subcellularLocation>
        <location evidence="1">Membrane</location>
        <topology evidence="1">Multi-pass membrane protein</topology>
    </subcellularLocation>
</comment>
<dbReference type="AlphaFoldDB" id="A0AAW0Q625"/>
<evidence type="ECO:0000313" key="7">
    <source>
        <dbReference type="EMBL" id="KAK8092758.1"/>
    </source>
</evidence>
<dbReference type="Pfam" id="PF04140">
    <property type="entry name" value="ICMT"/>
    <property type="match status" value="1"/>
</dbReference>
<feature type="signal peptide" evidence="6">
    <location>
        <begin position="1"/>
        <end position="19"/>
    </location>
</feature>
<keyword evidence="6" id="KW-0732">Signal</keyword>
<feature type="chain" id="PRO_5043418442" description="Protein-S-isoprenylcysteine O-methyltransferase" evidence="6">
    <location>
        <begin position="20"/>
        <end position="220"/>
    </location>
</feature>
<keyword evidence="2 5" id="KW-0812">Transmembrane</keyword>
<evidence type="ECO:0000313" key="8">
    <source>
        <dbReference type="Proteomes" id="UP001392437"/>
    </source>
</evidence>
<evidence type="ECO:0000256" key="3">
    <source>
        <dbReference type="ARBA" id="ARBA00022989"/>
    </source>
</evidence>
<keyword evidence="4 5" id="KW-0472">Membrane</keyword>
<evidence type="ECO:0000256" key="6">
    <source>
        <dbReference type="SAM" id="SignalP"/>
    </source>
</evidence>
<dbReference type="EC" id="2.1.1.100" evidence="5"/>
<dbReference type="Proteomes" id="UP001392437">
    <property type="component" value="Unassembled WGS sequence"/>
</dbReference>
<comment type="catalytic activity">
    <reaction evidence="5">
        <text>[protein]-C-terminal S-[(2E,6E)-farnesyl]-L-cysteine + S-adenosyl-L-methionine = [protein]-C-terminal S-[(2E,6E)-farnesyl]-L-cysteine methyl ester + S-adenosyl-L-homocysteine</text>
        <dbReference type="Rhea" id="RHEA:21672"/>
        <dbReference type="Rhea" id="RHEA-COMP:12125"/>
        <dbReference type="Rhea" id="RHEA-COMP:12126"/>
        <dbReference type="ChEBI" id="CHEBI:57856"/>
        <dbReference type="ChEBI" id="CHEBI:59789"/>
        <dbReference type="ChEBI" id="CHEBI:90510"/>
        <dbReference type="ChEBI" id="CHEBI:90511"/>
        <dbReference type="EC" id="2.1.1.100"/>
    </reaction>
</comment>
<comment type="similarity">
    <text evidence="5">Belongs to the class VI-like SAM-binding methyltransferase superfamily. Isoprenylcysteine carboxyl methyltransferase family.</text>
</comment>
<accession>A0AAW0Q625</accession>
<evidence type="ECO:0000256" key="5">
    <source>
        <dbReference type="RuleBase" id="RU362022"/>
    </source>
</evidence>
<keyword evidence="5" id="KW-0489">Methyltransferase</keyword>
<gene>
    <name evidence="7" type="ORF">PG999_014345</name>
</gene>
<dbReference type="GO" id="GO:0004671">
    <property type="term" value="F:protein C-terminal S-isoprenylcysteine carboxyl O-methyltransferase activity"/>
    <property type="evidence" value="ECO:0007669"/>
    <property type="project" value="UniProtKB-EC"/>
</dbReference>
<dbReference type="GO" id="GO:0005789">
    <property type="term" value="C:endoplasmic reticulum membrane"/>
    <property type="evidence" value="ECO:0007669"/>
    <property type="project" value="UniProtKB-SubCell"/>
</dbReference>
<keyword evidence="5" id="KW-0949">S-adenosyl-L-methionine</keyword>
<dbReference type="InterPro" id="IPR007269">
    <property type="entry name" value="ICMT_MeTrfase"/>
</dbReference>
<organism evidence="7 8">
    <name type="scientific">Apiospora kogelbergensis</name>
    <dbReference type="NCBI Taxonomy" id="1337665"/>
    <lineage>
        <taxon>Eukaryota</taxon>
        <taxon>Fungi</taxon>
        <taxon>Dikarya</taxon>
        <taxon>Ascomycota</taxon>
        <taxon>Pezizomycotina</taxon>
        <taxon>Sordariomycetes</taxon>
        <taxon>Xylariomycetidae</taxon>
        <taxon>Amphisphaeriales</taxon>
        <taxon>Apiosporaceae</taxon>
        <taxon>Apiospora</taxon>
    </lineage>
</organism>
<evidence type="ECO:0000256" key="2">
    <source>
        <dbReference type="ARBA" id="ARBA00022692"/>
    </source>
</evidence>
<keyword evidence="8" id="KW-1185">Reference proteome</keyword>
<keyword evidence="5" id="KW-0256">Endoplasmic reticulum</keyword>
<keyword evidence="5" id="KW-0808">Transferase</keyword>
<proteinExistence type="inferred from homology"/>
<sequence>MFSTCSFALALGLAAYLSASCLRAPFRVRATRLWKQDRLGFLVDSQATTAAQGALVATAAYHAAVALALTPRDTTAKLDAGVVHRLCPNAAHVSPRYLSWNAYTAACLVLVLCVGAPVRLAAYGGLGRNFTFRLARPDRLVTTGIYRHLQHPSYTGQLALLGDCGCSSPGPTARCLGAGWRRPASRSGFSGVIPGLLFTLPARRRSCGSCGSGFKTRRPC</sequence>
<evidence type="ECO:0000256" key="1">
    <source>
        <dbReference type="ARBA" id="ARBA00004141"/>
    </source>
</evidence>
<evidence type="ECO:0000256" key="4">
    <source>
        <dbReference type="ARBA" id="ARBA00023136"/>
    </source>
</evidence>
<feature type="transmembrane region" description="Helical" evidence="5">
    <location>
        <begin position="102"/>
        <end position="126"/>
    </location>
</feature>
<dbReference type="Gene3D" id="1.20.120.1630">
    <property type="match status" value="1"/>
</dbReference>
<dbReference type="GO" id="GO:0032259">
    <property type="term" value="P:methylation"/>
    <property type="evidence" value="ECO:0007669"/>
    <property type="project" value="UniProtKB-KW"/>
</dbReference>
<protein>
    <recommendedName>
        <fullName evidence="5">Protein-S-isoprenylcysteine O-methyltransferase</fullName>
        <ecNumber evidence="5">2.1.1.100</ecNumber>
    </recommendedName>
</protein>
<name>A0AAW0Q625_9PEZI</name>
<comment type="caution">
    <text evidence="7">The sequence shown here is derived from an EMBL/GenBank/DDBJ whole genome shotgun (WGS) entry which is preliminary data.</text>
</comment>
<keyword evidence="3 5" id="KW-1133">Transmembrane helix</keyword>
<comment type="caution">
    <text evidence="5">Lacks conserved residue(s) required for the propagation of feature annotation.</text>
</comment>